<dbReference type="RefSeq" id="WP_263050683.1">
    <property type="nucleotide sequence ID" value="NZ_CP106735.1"/>
</dbReference>
<proteinExistence type="predicted"/>
<evidence type="ECO:0000313" key="3">
    <source>
        <dbReference type="Proteomes" id="UP001062165"/>
    </source>
</evidence>
<dbReference type="Proteomes" id="UP001062165">
    <property type="component" value="Chromosome"/>
</dbReference>
<gene>
    <name evidence="2" type="ORF">N7E81_16415</name>
</gene>
<dbReference type="Pfam" id="PF13590">
    <property type="entry name" value="DUF4136"/>
    <property type="match status" value="1"/>
</dbReference>
<evidence type="ECO:0000313" key="2">
    <source>
        <dbReference type="EMBL" id="UXX78939.1"/>
    </source>
</evidence>
<organism evidence="2 3">
    <name type="scientific">Reichenbachiella carrageenanivorans</name>
    <dbReference type="NCBI Taxonomy" id="2979869"/>
    <lineage>
        <taxon>Bacteria</taxon>
        <taxon>Pseudomonadati</taxon>
        <taxon>Bacteroidota</taxon>
        <taxon>Cytophagia</taxon>
        <taxon>Cytophagales</taxon>
        <taxon>Reichenbachiellaceae</taxon>
        <taxon>Reichenbachiella</taxon>
    </lineage>
</organism>
<accession>A0ABY6CZ03</accession>
<protein>
    <submittedName>
        <fullName evidence="2">DUF4136 domain-containing protein</fullName>
    </submittedName>
</protein>
<dbReference type="EMBL" id="CP106735">
    <property type="protein sequence ID" value="UXX78939.1"/>
    <property type="molecule type" value="Genomic_DNA"/>
</dbReference>
<reference evidence="2" key="1">
    <citation type="submission" date="2022-10" db="EMBL/GenBank/DDBJ databases">
        <title>Comparative genomics and taxonomic characterization of three novel marine species of genus Reichenbachiella exhibiting antioxidant and polysaccharide degradation activities.</title>
        <authorList>
            <person name="Muhammad N."/>
            <person name="Lee Y.-J."/>
            <person name="Ko J."/>
            <person name="Kim S.-G."/>
        </authorList>
    </citation>
    <scope>NUCLEOTIDE SEQUENCE</scope>
    <source>
        <strain evidence="2">Wsw4-B4</strain>
    </source>
</reference>
<keyword evidence="3" id="KW-1185">Reference proteome</keyword>
<dbReference type="InterPro" id="IPR025411">
    <property type="entry name" value="DUF4136"/>
</dbReference>
<name>A0ABY6CZ03_9BACT</name>
<evidence type="ECO:0000259" key="1">
    <source>
        <dbReference type="Pfam" id="PF13590"/>
    </source>
</evidence>
<dbReference type="PROSITE" id="PS51257">
    <property type="entry name" value="PROKAR_LIPOPROTEIN"/>
    <property type="match status" value="1"/>
</dbReference>
<sequence>MKVVYWFIILLLISSCSTPKVIKYLNDELDYSQYHTYRLINYKSDDKSYSQEGLAFFTQVEEAITQNMTAKGYEKANKPDLIARYEIISTTASSSNSNNNYYDPYSYYQPYYAPTFYETSKFTEGVILIELRDRKQKKLVWQGSLDLKYTKRIEAHLAILESINKIFKTYPYLAGANEAQPEQ</sequence>
<feature type="domain" description="DUF4136" evidence="1">
    <location>
        <begin position="27"/>
        <end position="172"/>
    </location>
</feature>
<dbReference type="Gene3D" id="3.30.160.670">
    <property type="match status" value="1"/>
</dbReference>